<keyword evidence="4 6" id="KW-0238">DNA-binding</keyword>
<dbReference type="EMBL" id="JBBGZH010000001">
    <property type="protein sequence ID" value="MEJ5019663.1"/>
    <property type="molecule type" value="Genomic_DNA"/>
</dbReference>
<keyword evidence="9" id="KW-1185">Reference proteome</keyword>
<organism evidence="8 9">
    <name type="scientific">Ochrobactrum vermis</name>
    <dbReference type="NCBI Taxonomy" id="1827297"/>
    <lineage>
        <taxon>Bacteria</taxon>
        <taxon>Pseudomonadati</taxon>
        <taxon>Pseudomonadota</taxon>
        <taxon>Alphaproteobacteria</taxon>
        <taxon>Hyphomicrobiales</taxon>
        <taxon>Brucellaceae</taxon>
        <taxon>Brucella/Ochrobactrum group</taxon>
        <taxon>Ochrobactrum</taxon>
    </lineage>
</organism>
<dbReference type="NCBIfam" id="NF010319">
    <property type="entry name" value="PRK13756.1"/>
    <property type="match status" value="1"/>
</dbReference>
<evidence type="ECO:0000256" key="2">
    <source>
        <dbReference type="ARBA" id="ARBA00022491"/>
    </source>
</evidence>
<dbReference type="RefSeq" id="WP_286152752.1">
    <property type="nucleotide sequence ID" value="NZ_JBBGZH010000001.1"/>
</dbReference>
<keyword evidence="2" id="KW-0678">Repressor</keyword>
<feature type="domain" description="HTH tetR-type" evidence="7">
    <location>
        <begin position="6"/>
        <end position="66"/>
    </location>
</feature>
<dbReference type="InterPro" id="IPR004111">
    <property type="entry name" value="Repressor_TetR_C"/>
</dbReference>
<evidence type="ECO:0000256" key="4">
    <source>
        <dbReference type="ARBA" id="ARBA00023125"/>
    </source>
</evidence>
<feature type="DNA-binding region" description="H-T-H motif" evidence="6">
    <location>
        <begin position="29"/>
        <end position="48"/>
    </location>
</feature>
<dbReference type="InterPro" id="IPR003012">
    <property type="entry name" value="Tet_transcr_reg_TetR"/>
</dbReference>
<protein>
    <submittedName>
        <fullName evidence="8">Tetracycline resistance transcriptional repressor TetR</fullName>
    </submittedName>
</protein>
<dbReference type="InterPro" id="IPR001647">
    <property type="entry name" value="HTH_TetR"/>
</dbReference>
<dbReference type="Proteomes" id="UP001375812">
    <property type="component" value="Unassembled WGS sequence"/>
</dbReference>
<dbReference type="PANTHER" id="PTHR30055">
    <property type="entry name" value="HTH-TYPE TRANSCRIPTIONAL REGULATOR RUTR"/>
    <property type="match status" value="1"/>
</dbReference>
<reference evidence="8 9" key="1">
    <citation type="submission" date="2023-12" db="EMBL/GenBank/DDBJ databases">
        <title>Gut-associated functions are favored during microbiome assembly across C. elegans life.</title>
        <authorList>
            <person name="Zimmermann J."/>
        </authorList>
    </citation>
    <scope>NUCLEOTIDE SEQUENCE [LARGE SCALE GENOMIC DNA]</scope>
    <source>
        <strain evidence="8 9">MYb71</strain>
    </source>
</reference>
<dbReference type="Pfam" id="PF00440">
    <property type="entry name" value="TetR_N"/>
    <property type="match status" value="1"/>
</dbReference>
<dbReference type="SUPFAM" id="SSF48498">
    <property type="entry name" value="Tetracyclin repressor-like, C-terminal domain"/>
    <property type="match status" value="1"/>
</dbReference>
<sequence>MSALAKLHRDTLIRTALELLNEVGEEGLTTRRLAERLGVQQPALYWHFKNKRVLLDALAETILAKHHDHALPRAGEHWRHFLIENARSFRRALLTYRDGARIHAGTRPNNNQIGQAQAQIDFLTQAGFTPADAARALITISHYVVGSALEQQAYIHENKPSDMTNIAAASNTAEAIAILDAEGPESLFDFGLMLLIEGLERHQ</sequence>
<evidence type="ECO:0000256" key="1">
    <source>
        <dbReference type="ARBA" id="ARBA00002856"/>
    </source>
</evidence>
<dbReference type="Gene3D" id="1.10.10.60">
    <property type="entry name" value="Homeodomain-like"/>
    <property type="match status" value="1"/>
</dbReference>
<dbReference type="Pfam" id="PF02909">
    <property type="entry name" value="TetR_C_1"/>
    <property type="match status" value="1"/>
</dbReference>
<comment type="caution">
    <text evidence="8">The sequence shown here is derived from an EMBL/GenBank/DDBJ whole genome shotgun (WGS) entry which is preliminary data.</text>
</comment>
<dbReference type="PRINTS" id="PR00455">
    <property type="entry name" value="HTHTETR"/>
</dbReference>
<proteinExistence type="predicted"/>
<dbReference type="PROSITE" id="PS50977">
    <property type="entry name" value="HTH_TETR_2"/>
    <property type="match status" value="1"/>
</dbReference>
<evidence type="ECO:0000259" key="7">
    <source>
        <dbReference type="PROSITE" id="PS50977"/>
    </source>
</evidence>
<dbReference type="SUPFAM" id="SSF46689">
    <property type="entry name" value="Homeodomain-like"/>
    <property type="match status" value="1"/>
</dbReference>
<accession>A0ABU8PBN2</accession>
<dbReference type="InterPro" id="IPR050109">
    <property type="entry name" value="HTH-type_TetR-like_transc_reg"/>
</dbReference>
<evidence type="ECO:0000313" key="8">
    <source>
        <dbReference type="EMBL" id="MEJ5019663.1"/>
    </source>
</evidence>
<name>A0ABU8PBN2_9HYPH</name>
<gene>
    <name evidence="8" type="primary">tetR</name>
    <name evidence="8" type="ORF">WH297_07910</name>
</gene>
<evidence type="ECO:0000313" key="9">
    <source>
        <dbReference type="Proteomes" id="UP001375812"/>
    </source>
</evidence>
<evidence type="ECO:0000256" key="6">
    <source>
        <dbReference type="PROSITE-ProRule" id="PRU00335"/>
    </source>
</evidence>
<keyword evidence="3" id="KW-0805">Transcription regulation</keyword>
<dbReference type="Gene3D" id="1.10.357.10">
    <property type="entry name" value="Tetracycline Repressor, domain 2"/>
    <property type="match status" value="1"/>
</dbReference>
<dbReference type="PANTHER" id="PTHR30055:SF151">
    <property type="entry name" value="TRANSCRIPTIONAL REGULATORY PROTEIN"/>
    <property type="match status" value="1"/>
</dbReference>
<comment type="function">
    <text evidence="1">TetR is the repressor of the tetracycline resistance element; its N-terminal region forms a helix-turn-helix structure and binds DNA. Binding of tetracycline to TetR reduces the repressor affinity for the tetracycline resistance gene (tetA) promoter operator sites.</text>
</comment>
<dbReference type="InterPro" id="IPR036271">
    <property type="entry name" value="Tet_transcr_reg_TetR-rel_C_sf"/>
</dbReference>
<dbReference type="PRINTS" id="PR00400">
    <property type="entry name" value="TETREPRESSOR"/>
</dbReference>
<evidence type="ECO:0000256" key="3">
    <source>
        <dbReference type="ARBA" id="ARBA00023015"/>
    </source>
</evidence>
<evidence type="ECO:0000256" key="5">
    <source>
        <dbReference type="ARBA" id="ARBA00023163"/>
    </source>
</evidence>
<dbReference type="InterPro" id="IPR009057">
    <property type="entry name" value="Homeodomain-like_sf"/>
</dbReference>
<keyword evidence="5" id="KW-0804">Transcription</keyword>